<comment type="similarity">
    <text evidence="2">Belongs to the PhoU family.</text>
</comment>
<evidence type="ECO:0000256" key="2">
    <source>
        <dbReference type="PIRNR" id="PIRNR003107"/>
    </source>
</evidence>
<name>A0ABY7UAT1_9CORY</name>
<dbReference type="PIRSF" id="PIRSF003107">
    <property type="entry name" value="PhoU"/>
    <property type="match status" value="1"/>
</dbReference>
<accession>A0ABY7UAT1</accession>
<dbReference type="Pfam" id="PF01895">
    <property type="entry name" value="PhoU"/>
    <property type="match status" value="2"/>
</dbReference>
<evidence type="ECO:0000256" key="1">
    <source>
        <dbReference type="ARBA" id="ARBA00022592"/>
    </source>
</evidence>
<dbReference type="Proteomes" id="UP001220064">
    <property type="component" value="Chromosome"/>
</dbReference>
<keyword evidence="1 2" id="KW-0592">Phosphate transport</keyword>
<keyword evidence="5" id="KW-1185">Reference proteome</keyword>
<feature type="domain" description="PhoU" evidence="3">
    <location>
        <begin position="17"/>
        <end position="103"/>
    </location>
</feature>
<gene>
    <name evidence="4" type="ORF">CMASS_08600</name>
</gene>
<protein>
    <recommendedName>
        <fullName evidence="2">Phosphate-specific transport system accessory protein PhoU</fullName>
    </recommendedName>
</protein>
<organism evidence="4 5">
    <name type="scientific">Corynebacterium massiliense DSM 45435</name>
    <dbReference type="NCBI Taxonomy" id="1121364"/>
    <lineage>
        <taxon>Bacteria</taxon>
        <taxon>Bacillati</taxon>
        <taxon>Actinomycetota</taxon>
        <taxon>Actinomycetes</taxon>
        <taxon>Mycobacteriales</taxon>
        <taxon>Corynebacteriaceae</taxon>
        <taxon>Corynebacterium</taxon>
    </lineage>
</organism>
<keyword evidence="2" id="KW-0813">Transport</keyword>
<dbReference type="InterPro" id="IPR038078">
    <property type="entry name" value="PhoU-like_sf"/>
</dbReference>
<evidence type="ECO:0000259" key="3">
    <source>
        <dbReference type="Pfam" id="PF01895"/>
    </source>
</evidence>
<dbReference type="EMBL" id="CP063189">
    <property type="protein sequence ID" value="WCZ33135.1"/>
    <property type="molecule type" value="Genomic_DNA"/>
</dbReference>
<proteinExistence type="inferred from homology"/>
<dbReference type="SUPFAM" id="SSF109755">
    <property type="entry name" value="PhoU-like"/>
    <property type="match status" value="1"/>
</dbReference>
<evidence type="ECO:0000313" key="5">
    <source>
        <dbReference type="Proteomes" id="UP001220064"/>
    </source>
</evidence>
<dbReference type="InterPro" id="IPR028366">
    <property type="entry name" value="PhoU"/>
</dbReference>
<dbReference type="RefSeq" id="WP_022863040.1">
    <property type="nucleotide sequence ID" value="NZ_ATVG01000006.1"/>
</dbReference>
<dbReference type="Gene3D" id="1.20.58.220">
    <property type="entry name" value="Phosphate transport system protein phou homolog 2, domain 2"/>
    <property type="match status" value="1"/>
</dbReference>
<reference evidence="4 5" key="1">
    <citation type="submission" date="2020-10" db="EMBL/GenBank/DDBJ databases">
        <title>Complete genome sequence of Corynebacterium massiliense DSM 45435, type strain of Corynebacterium massiliense.</title>
        <authorList>
            <person name="Busche T."/>
            <person name="Kalinowski J."/>
            <person name="Ruckert C."/>
        </authorList>
    </citation>
    <scope>NUCLEOTIDE SEQUENCE [LARGE SCALE GENOMIC DNA]</scope>
    <source>
        <strain evidence="4 5">DSM 45435</strain>
    </source>
</reference>
<dbReference type="PANTHER" id="PTHR42930">
    <property type="entry name" value="PHOSPHATE-SPECIFIC TRANSPORT SYSTEM ACCESSORY PROTEIN PHOU"/>
    <property type="match status" value="1"/>
</dbReference>
<keyword evidence="2" id="KW-0963">Cytoplasm</keyword>
<comment type="subcellular location">
    <subcellularLocation>
        <location evidence="2">Cytoplasm</location>
    </subcellularLocation>
</comment>
<comment type="subunit">
    <text evidence="2">Homodimer.</text>
</comment>
<dbReference type="InterPro" id="IPR026022">
    <property type="entry name" value="PhoU_dom"/>
</dbReference>
<sequence>MRTAYREHLDNFSRDVLIMANAVEAIMRQATDALLNQSLQAAEDALSATDELEPIRARCEERAVSLLALENPMAKDLRHVVSSIYIVEDFHRMGQLGKHIAKLARRRHPESPIPEPYQEYFEKYRELMNHMNSATREVLTHPDTEGALALHTDDDAVDELHHFLVSQTTNAKWQGCISAAVETAMLSRYYERFADHCVNVASRIVFLNTGLNPDEYLAQQQEASDGA</sequence>
<comment type="function">
    <text evidence="2">Plays a role in the regulation of phosphate uptake.</text>
</comment>
<dbReference type="PANTHER" id="PTHR42930:SF3">
    <property type="entry name" value="PHOSPHATE-SPECIFIC TRANSPORT SYSTEM ACCESSORY PROTEIN PHOU"/>
    <property type="match status" value="1"/>
</dbReference>
<dbReference type="NCBIfam" id="TIGR02135">
    <property type="entry name" value="phoU_full"/>
    <property type="match status" value="1"/>
</dbReference>
<evidence type="ECO:0000313" key="4">
    <source>
        <dbReference type="EMBL" id="WCZ33135.1"/>
    </source>
</evidence>
<feature type="domain" description="PhoU" evidence="3">
    <location>
        <begin position="126"/>
        <end position="204"/>
    </location>
</feature>